<reference evidence="3 4" key="1">
    <citation type="submission" date="2018-06" db="EMBL/GenBank/DDBJ databases">
        <authorList>
            <consortium name="Pathogen Informatics"/>
            <person name="Doyle S."/>
        </authorList>
    </citation>
    <scope>NUCLEOTIDE SEQUENCE [LARGE SCALE GENOMIC DNA]</scope>
    <source>
        <strain evidence="3 4">NCTC13184</strain>
    </source>
</reference>
<dbReference type="AlphaFoldDB" id="A0A378X320"/>
<evidence type="ECO:0000256" key="1">
    <source>
        <dbReference type="ARBA" id="ARBA00010759"/>
    </source>
</evidence>
<keyword evidence="2" id="KW-0479">Metal-binding</keyword>
<comment type="function">
    <text evidence="2">Removes the formyl group from the N-terminal Met of newly synthesized proteins. Requires at least a dipeptide for an efficient rate of reaction. N-terminal L-methionine is a prerequisite for activity but the enzyme has broad specificity at other positions.</text>
</comment>
<dbReference type="PRINTS" id="PR01576">
    <property type="entry name" value="PDEFORMYLASE"/>
</dbReference>
<dbReference type="EMBL" id="UGRU01000001">
    <property type="protein sequence ID" value="SUA47417.1"/>
    <property type="molecule type" value="Genomic_DNA"/>
</dbReference>
<dbReference type="PANTHER" id="PTHR10458:SF22">
    <property type="entry name" value="PEPTIDE DEFORMYLASE"/>
    <property type="match status" value="1"/>
</dbReference>
<accession>A0A378X320</accession>
<keyword evidence="2" id="KW-0408">Iron</keyword>
<comment type="similarity">
    <text evidence="1 2">Belongs to the polypeptide deformylase family.</text>
</comment>
<comment type="catalytic activity">
    <reaction evidence="2">
        <text>N-terminal N-formyl-L-methionyl-[peptide] + H2O = N-terminal L-methionyl-[peptide] + formate</text>
        <dbReference type="Rhea" id="RHEA:24420"/>
        <dbReference type="Rhea" id="RHEA-COMP:10639"/>
        <dbReference type="Rhea" id="RHEA-COMP:10640"/>
        <dbReference type="ChEBI" id="CHEBI:15377"/>
        <dbReference type="ChEBI" id="CHEBI:15740"/>
        <dbReference type="ChEBI" id="CHEBI:49298"/>
        <dbReference type="ChEBI" id="CHEBI:64731"/>
        <dbReference type="EC" id="3.5.1.88"/>
    </reaction>
</comment>
<dbReference type="Pfam" id="PF01327">
    <property type="entry name" value="Pep_deformylase"/>
    <property type="match status" value="1"/>
</dbReference>
<feature type="binding site" evidence="2">
    <location>
        <position position="156"/>
    </location>
    <ligand>
        <name>Fe cation</name>
        <dbReference type="ChEBI" id="CHEBI:24875"/>
    </ligand>
</feature>
<comment type="cofactor">
    <cofactor evidence="2">
        <name>Fe(2+)</name>
        <dbReference type="ChEBI" id="CHEBI:29033"/>
    </cofactor>
    <text evidence="2">Binds 1 Fe(2+) ion.</text>
</comment>
<dbReference type="PANTHER" id="PTHR10458">
    <property type="entry name" value="PEPTIDE DEFORMYLASE"/>
    <property type="match status" value="1"/>
</dbReference>
<dbReference type="RefSeq" id="WP_062969184.1">
    <property type="nucleotide sequence ID" value="NZ_JAJFOE010000003.1"/>
</dbReference>
<protein>
    <recommendedName>
        <fullName evidence="2">Peptide deformylase</fullName>
        <shortName evidence="2">PDF</shortName>
        <ecNumber evidence="2">3.5.1.88</ecNumber>
    </recommendedName>
    <alternativeName>
        <fullName evidence="2">Polypeptide deformylase</fullName>
    </alternativeName>
</protein>
<evidence type="ECO:0000313" key="3">
    <source>
        <dbReference type="EMBL" id="SUA47417.1"/>
    </source>
</evidence>
<feature type="binding site" evidence="2">
    <location>
        <position position="152"/>
    </location>
    <ligand>
        <name>Fe cation</name>
        <dbReference type="ChEBI" id="CHEBI:24875"/>
    </ligand>
</feature>
<dbReference type="Proteomes" id="UP000255082">
    <property type="component" value="Unassembled WGS sequence"/>
</dbReference>
<feature type="active site" evidence="2">
    <location>
        <position position="153"/>
    </location>
</feature>
<evidence type="ECO:0000256" key="2">
    <source>
        <dbReference type="HAMAP-Rule" id="MF_00163"/>
    </source>
</evidence>
<feature type="binding site" evidence="2">
    <location>
        <position position="110"/>
    </location>
    <ligand>
        <name>Fe cation</name>
        <dbReference type="ChEBI" id="CHEBI:24875"/>
    </ligand>
</feature>
<dbReference type="PIRSF" id="PIRSF004749">
    <property type="entry name" value="Pep_def"/>
    <property type="match status" value="1"/>
</dbReference>
<dbReference type="InterPro" id="IPR023635">
    <property type="entry name" value="Peptide_deformylase"/>
</dbReference>
<dbReference type="GO" id="GO:0042586">
    <property type="term" value="F:peptide deformylase activity"/>
    <property type="evidence" value="ECO:0007669"/>
    <property type="project" value="UniProtKB-UniRule"/>
</dbReference>
<dbReference type="HAMAP" id="MF_00163">
    <property type="entry name" value="Pep_deformylase"/>
    <property type="match status" value="1"/>
</dbReference>
<dbReference type="InterPro" id="IPR036821">
    <property type="entry name" value="Peptide_deformylase_sf"/>
</dbReference>
<gene>
    <name evidence="3" type="primary">def_2</name>
    <name evidence="2" type="synonym">def</name>
    <name evidence="3" type="ORF">NCTC13184_05958</name>
</gene>
<dbReference type="SUPFAM" id="SSF56420">
    <property type="entry name" value="Peptide deformylase"/>
    <property type="match status" value="1"/>
</dbReference>
<dbReference type="GO" id="GO:0006412">
    <property type="term" value="P:translation"/>
    <property type="evidence" value="ECO:0007669"/>
    <property type="project" value="UniProtKB-UniRule"/>
</dbReference>
<proteinExistence type="inferred from homology"/>
<evidence type="ECO:0000313" key="4">
    <source>
        <dbReference type="Proteomes" id="UP000255082"/>
    </source>
</evidence>
<organism evidence="3 4">
    <name type="scientific">Nocardia africana</name>
    <dbReference type="NCBI Taxonomy" id="134964"/>
    <lineage>
        <taxon>Bacteria</taxon>
        <taxon>Bacillati</taxon>
        <taxon>Actinomycetota</taxon>
        <taxon>Actinomycetes</taxon>
        <taxon>Mycobacteriales</taxon>
        <taxon>Nocardiaceae</taxon>
        <taxon>Nocardia</taxon>
    </lineage>
</organism>
<keyword evidence="2 3" id="KW-0378">Hydrolase</keyword>
<name>A0A378X320_9NOCA</name>
<dbReference type="Gene3D" id="3.90.45.10">
    <property type="entry name" value="Peptide deformylase"/>
    <property type="match status" value="1"/>
</dbReference>
<dbReference type="GO" id="GO:0046872">
    <property type="term" value="F:metal ion binding"/>
    <property type="evidence" value="ECO:0007669"/>
    <property type="project" value="UniProtKB-KW"/>
</dbReference>
<sequence length="189" mass="20605">MIETKPSQTMTELGIVQAGADILARPARPFTLPDEADTAGGVVDDLFAAMDRVARVHPFAKGMGIAAPQIGIDRCAAVVRPADPAAPAIVLLNPRVIDQSDATDEQYEGCLSFFDVRGLVPRPLHITVETTTLTGELVTTAYHHGLARLVYHELDHLDGALYTARMRPGIKPMPVEEYRLSGQNWTYEQ</sequence>
<keyword evidence="2" id="KW-0648">Protein biosynthesis</keyword>
<dbReference type="CDD" id="cd00487">
    <property type="entry name" value="Pep_deformylase"/>
    <property type="match status" value="1"/>
</dbReference>
<dbReference type="EC" id="3.5.1.88" evidence="2"/>